<dbReference type="Proteomes" id="UP001231859">
    <property type="component" value="Plasmid paApi_AU3"/>
</dbReference>
<keyword evidence="3" id="KW-1185">Reference proteome</keyword>
<keyword evidence="1" id="KW-0472">Membrane</keyword>
<dbReference type="EMBL" id="CP123754">
    <property type="protein sequence ID" value="WGO82133.1"/>
    <property type="molecule type" value="Genomic_DNA"/>
</dbReference>
<dbReference type="RefSeq" id="WP_280936902.1">
    <property type="nucleotide sequence ID" value="NZ_CP123754.1"/>
</dbReference>
<reference evidence="2 3" key="1">
    <citation type="submission" date="2023-04" db="EMBL/GenBank/DDBJ databases">
        <title>Genome dynamics across the evolutionary transition to endosymbiosis.</title>
        <authorList>
            <person name="Siozios S."/>
            <person name="Nadal-Jimenez P."/>
            <person name="Azagi T."/>
            <person name="Sprong H."/>
            <person name="Frost C.L."/>
            <person name="Parratt S.R."/>
            <person name="Taylor G."/>
            <person name="Brettell L."/>
            <person name="Lew K.C."/>
            <person name="Croft L."/>
            <person name="King K.C."/>
            <person name="Brockhurst M.A."/>
            <person name="Hypsa V."/>
            <person name="Novakova E."/>
            <person name="Darby A.C."/>
            <person name="Hurst G.D.D."/>
        </authorList>
    </citation>
    <scope>NUCLEOTIDE SEQUENCE [LARGE SCALE GENOMIC DNA]</scope>
    <source>
        <strain evidence="3">aApi_AU</strain>
        <plasmid evidence="2 3">paApi_AU3</plasmid>
    </source>
</reference>
<dbReference type="PROSITE" id="PS51257">
    <property type="entry name" value="PROKAR_LIPOPROTEIN"/>
    <property type="match status" value="1"/>
</dbReference>
<organism evidence="2 3">
    <name type="scientific">Arsenophonus apicola</name>
    <dbReference type="NCBI Taxonomy" id="2879119"/>
    <lineage>
        <taxon>Bacteria</taxon>
        <taxon>Pseudomonadati</taxon>
        <taxon>Pseudomonadota</taxon>
        <taxon>Gammaproteobacteria</taxon>
        <taxon>Enterobacterales</taxon>
        <taxon>Morganellaceae</taxon>
        <taxon>Arsenophonus</taxon>
    </lineage>
</organism>
<protein>
    <submittedName>
        <fullName evidence="2">Uncharacterized protein</fullName>
    </submittedName>
</protein>
<feature type="transmembrane region" description="Helical" evidence="1">
    <location>
        <begin position="20"/>
        <end position="43"/>
    </location>
</feature>
<keyword evidence="1" id="KW-1133">Transmembrane helix</keyword>
<sequence>MQKIVASLTELTKTPSIRKAVTFTFASFFMSFVSCFYTAGVGADGSSLSAVIQLTKQNPDLQIVAFLWGITESLWLIGIFCLGLAMIEFYREKSTKPRRDNLWLKPNAYLKWMLEMLHGSAMILLMVVFTARGLGLDSSQIELFAVNPHLPSALIFFLSLGKAALVSSGLFALLGVMTNLSAVKKPVTKA</sequence>
<name>A0ABY8NXY2_9GAMM</name>
<evidence type="ECO:0000256" key="1">
    <source>
        <dbReference type="SAM" id="Phobius"/>
    </source>
</evidence>
<accession>A0ABY8NXY2</accession>
<feature type="transmembrane region" description="Helical" evidence="1">
    <location>
        <begin position="63"/>
        <end position="87"/>
    </location>
</feature>
<keyword evidence="1" id="KW-0812">Transmembrane</keyword>
<geneLocation type="plasmid" evidence="2 3">
    <name>paApi_AU3</name>
</geneLocation>
<gene>
    <name evidence="2" type="ORF">QG404_00175</name>
</gene>
<keyword evidence="2" id="KW-0614">Plasmid</keyword>
<evidence type="ECO:0000313" key="2">
    <source>
        <dbReference type="EMBL" id="WGO82133.1"/>
    </source>
</evidence>
<feature type="transmembrane region" description="Helical" evidence="1">
    <location>
        <begin position="154"/>
        <end position="176"/>
    </location>
</feature>
<feature type="transmembrane region" description="Helical" evidence="1">
    <location>
        <begin position="108"/>
        <end position="134"/>
    </location>
</feature>
<proteinExistence type="predicted"/>
<evidence type="ECO:0000313" key="3">
    <source>
        <dbReference type="Proteomes" id="UP001231859"/>
    </source>
</evidence>